<dbReference type="Gramene" id="EFJ08642">
    <property type="protein sequence ID" value="EFJ08642"/>
    <property type="gene ID" value="SELMODRAFT_448008"/>
</dbReference>
<gene>
    <name evidence="2" type="ORF">SELMODRAFT_448008</name>
</gene>
<dbReference type="InterPro" id="IPR014710">
    <property type="entry name" value="RmlC-like_jellyroll"/>
</dbReference>
<proteinExistence type="predicted"/>
<name>D8T446_SELML</name>
<protein>
    <submittedName>
        <fullName evidence="2">Uncharacterized protein</fullName>
    </submittedName>
</protein>
<dbReference type="HOGENOM" id="CLU_1621823_0_0_1"/>
<dbReference type="EMBL" id="GL377672">
    <property type="protein sequence ID" value="EFJ08642.1"/>
    <property type="molecule type" value="Genomic_DNA"/>
</dbReference>
<dbReference type="KEGG" id="smo:SELMODRAFT_448008"/>
<evidence type="ECO:0000256" key="1">
    <source>
        <dbReference type="SAM" id="SignalP"/>
    </source>
</evidence>
<dbReference type="InParanoid" id="D8T446"/>
<accession>D8T446</accession>
<dbReference type="Proteomes" id="UP000001514">
    <property type="component" value="Unassembled WGS sequence"/>
</dbReference>
<reference evidence="2 3" key="1">
    <citation type="journal article" date="2011" name="Science">
        <title>The Selaginella genome identifies genetic changes associated with the evolution of vascular plants.</title>
        <authorList>
            <person name="Banks J.A."/>
            <person name="Nishiyama T."/>
            <person name="Hasebe M."/>
            <person name="Bowman J.L."/>
            <person name="Gribskov M."/>
            <person name="dePamphilis C."/>
            <person name="Albert V.A."/>
            <person name="Aono N."/>
            <person name="Aoyama T."/>
            <person name="Ambrose B.A."/>
            <person name="Ashton N.W."/>
            <person name="Axtell M.J."/>
            <person name="Barker E."/>
            <person name="Barker M.S."/>
            <person name="Bennetzen J.L."/>
            <person name="Bonawitz N.D."/>
            <person name="Chapple C."/>
            <person name="Cheng C."/>
            <person name="Correa L.G."/>
            <person name="Dacre M."/>
            <person name="DeBarry J."/>
            <person name="Dreyer I."/>
            <person name="Elias M."/>
            <person name="Engstrom E.M."/>
            <person name="Estelle M."/>
            <person name="Feng L."/>
            <person name="Finet C."/>
            <person name="Floyd S.K."/>
            <person name="Frommer W.B."/>
            <person name="Fujita T."/>
            <person name="Gramzow L."/>
            <person name="Gutensohn M."/>
            <person name="Harholt J."/>
            <person name="Hattori M."/>
            <person name="Heyl A."/>
            <person name="Hirai T."/>
            <person name="Hiwatashi Y."/>
            <person name="Ishikawa M."/>
            <person name="Iwata M."/>
            <person name="Karol K.G."/>
            <person name="Koehler B."/>
            <person name="Kolukisaoglu U."/>
            <person name="Kubo M."/>
            <person name="Kurata T."/>
            <person name="Lalonde S."/>
            <person name="Li K."/>
            <person name="Li Y."/>
            <person name="Litt A."/>
            <person name="Lyons E."/>
            <person name="Manning G."/>
            <person name="Maruyama T."/>
            <person name="Michael T.P."/>
            <person name="Mikami K."/>
            <person name="Miyazaki S."/>
            <person name="Morinaga S."/>
            <person name="Murata T."/>
            <person name="Mueller-Roeber B."/>
            <person name="Nelson D.R."/>
            <person name="Obara M."/>
            <person name="Oguri Y."/>
            <person name="Olmstead R.G."/>
            <person name="Onodera N."/>
            <person name="Petersen B.L."/>
            <person name="Pils B."/>
            <person name="Prigge M."/>
            <person name="Rensing S.A."/>
            <person name="Riano-Pachon D.M."/>
            <person name="Roberts A.W."/>
            <person name="Sato Y."/>
            <person name="Scheller H.V."/>
            <person name="Schulz B."/>
            <person name="Schulz C."/>
            <person name="Shakirov E.V."/>
            <person name="Shibagaki N."/>
            <person name="Shinohara N."/>
            <person name="Shippen D.E."/>
            <person name="Soerensen I."/>
            <person name="Sotooka R."/>
            <person name="Sugimoto N."/>
            <person name="Sugita M."/>
            <person name="Sumikawa N."/>
            <person name="Tanurdzic M."/>
            <person name="Theissen G."/>
            <person name="Ulvskov P."/>
            <person name="Wakazuki S."/>
            <person name="Weng J.K."/>
            <person name="Willats W.W."/>
            <person name="Wipf D."/>
            <person name="Wolf P.G."/>
            <person name="Yang L."/>
            <person name="Zimmer A.D."/>
            <person name="Zhu Q."/>
            <person name="Mitros T."/>
            <person name="Hellsten U."/>
            <person name="Loque D."/>
            <person name="Otillar R."/>
            <person name="Salamov A."/>
            <person name="Schmutz J."/>
            <person name="Shapiro H."/>
            <person name="Lindquist E."/>
            <person name="Lucas S."/>
            <person name="Rokhsar D."/>
            <person name="Grigoriev I.V."/>
        </authorList>
    </citation>
    <scope>NUCLEOTIDE SEQUENCE [LARGE SCALE GENOMIC DNA]</scope>
</reference>
<feature type="signal peptide" evidence="1">
    <location>
        <begin position="1"/>
        <end position="18"/>
    </location>
</feature>
<sequence length="164" mass="17785">MALLSLVLSLLAATAILAADPDPVQDFCVADLDSSTSVNGAACLTTASAREDNFTSTVLRNVQPMPCSLHLSGSISPSLTSSSTALLPDEKHALLNLRPRRLLTYAGSLFKQMLFGIPTASKLVIRIPYPQQEFERCTDSDLCLQELKFCQHKYLTKITGAKLK</sequence>
<organism evidence="3">
    <name type="scientific">Selaginella moellendorffii</name>
    <name type="common">Spikemoss</name>
    <dbReference type="NCBI Taxonomy" id="88036"/>
    <lineage>
        <taxon>Eukaryota</taxon>
        <taxon>Viridiplantae</taxon>
        <taxon>Streptophyta</taxon>
        <taxon>Embryophyta</taxon>
        <taxon>Tracheophyta</taxon>
        <taxon>Lycopodiopsida</taxon>
        <taxon>Selaginellales</taxon>
        <taxon>Selaginellaceae</taxon>
        <taxon>Selaginella</taxon>
    </lineage>
</organism>
<dbReference type="Gene3D" id="2.60.120.10">
    <property type="entry name" value="Jelly Rolls"/>
    <property type="match status" value="1"/>
</dbReference>
<keyword evidence="1" id="KW-0732">Signal</keyword>
<feature type="chain" id="PRO_5003123279" evidence="1">
    <location>
        <begin position="19"/>
        <end position="164"/>
    </location>
</feature>
<evidence type="ECO:0000313" key="3">
    <source>
        <dbReference type="Proteomes" id="UP000001514"/>
    </source>
</evidence>
<dbReference type="AlphaFoldDB" id="D8T446"/>
<keyword evidence="3" id="KW-1185">Reference proteome</keyword>
<evidence type="ECO:0000313" key="2">
    <source>
        <dbReference type="EMBL" id="EFJ08642.1"/>
    </source>
</evidence>